<keyword evidence="2" id="KW-0472">Membrane</keyword>
<dbReference type="EMBL" id="MFJV01000001">
    <property type="protein sequence ID" value="OGG23641.1"/>
    <property type="molecule type" value="Genomic_DNA"/>
</dbReference>
<evidence type="ECO:0000256" key="2">
    <source>
        <dbReference type="SAM" id="Phobius"/>
    </source>
</evidence>
<organism evidence="3 4">
    <name type="scientific">Candidatus Gottesmanbacteria bacterium RIFCSPLOWO2_01_FULL_43_11b</name>
    <dbReference type="NCBI Taxonomy" id="1798392"/>
    <lineage>
        <taxon>Bacteria</taxon>
        <taxon>Candidatus Gottesmaniibacteriota</taxon>
    </lineage>
</organism>
<proteinExistence type="predicted"/>
<comment type="caution">
    <text evidence="3">The sequence shown here is derived from an EMBL/GenBank/DDBJ whole genome shotgun (WGS) entry which is preliminary data.</text>
</comment>
<dbReference type="InterPro" id="IPR013783">
    <property type="entry name" value="Ig-like_fold"/>
</dbReference>
<sequence length="301" mass="31386">MFAGAVYAANLDVRIEQPKSPTNQNSFPVHFVALDILDRPVTVKCFKKGPSDGGFVQFGSDINLASGGNSGNCDVNSSILTGNGTYEFKVEATAGSDSDSETTSVVYNTDGPGDPRDYQKNKTNSCEYTIHFKTADDAGKTVKVEVYRSENMSFNTDSGTRVGTVGAGSNETKDFTNTIPDCNKTYYYAIRSFDSTGNGSGVVGDSVTTTTVINPTPTPGGTASAIAVSGGSVLDETAPETTPESTPTPQPSLEDVEGSVEGIATGDASSSNNLYGWLLGGGILGVGILLYAIAKSRKQAR</sequence>
<dbReference type="STRING" id="1798392.A3A79_00335"/>
<evidence type="ECO:0000256" key="1">
    <source>
        <dbReference type="SAM" id="MobiDB-lite"/>
    </source>
</evidence>
<feature type="compositionally biased region" description="Polar residues" evidence="1">
    <location>
        <begin position="95"/>
        <end position="107"/>
    </location>
</feature>
<gene>
    <name evidence="3" type="ORF">A3A79_00335</name>
</gene>
<name>A0A1F6AG41_9BACT</name>
<dbReference type="Gene3D" id="2.60.40.10">
    <property type="entry name" value="Immunoglobulins"/>
    <property type="match status" value="1"/>
</dbReference>
<dbReference type="Proteomes" id="UP000178759">
    <property type="component" value="Unassembled WGS sequence"/>
</dbReference>
<protein>
    <submittedName>
        <fullName evidence="3">Uncharacterized protein</fullName>
    </submittedName>
</protein>
<accession>A0A1F6AG41</accession>
<evidence type="ECO:0000313" key="4">
    <source>
        <dbReference type="Proteomes" id="UP000178759"/>
    </source>
</evidence>
<feature type="region of interest" description="Disordered" evidence="1">
    <location>
        <begin position="235"/>
        <end position="256"/>
    </location>
</feature>
<keyword evidence="2" id="KW-0812">Transmembrane</keyword>
<evidence type="ECO:0000313" key="3">
    <source>
        <dbReference type="EMBL" id="OGG23641.1"/>
    </source>
</evidence>
<keyword evidence="2" id="KW-1133">Transmembrane helix</keyword>
<feature type="region of interest" description="Disordered" evidence="1">
    <location>
        <begin position="92"/>
        <end position="121"/>
    </location>
</feature>
<dbReference type="AlphaFoldDB" id="A0A1F6AG41"/>
<feature type="transmembrane region" description="Helical" evidence="2">
    <location>
        <begin position="274"/>
        <end position="294"/>
    </location>
</feature>
<reference evidence="3 4" key="1">
    <citation type="journal article" date="2016" name="Nat. Commun.">
        <title>Thousands of microbial genomes shed light on interconnected biogeochemical processes in an aquifer system.</title>
        <authorList>
            <person name="Anantharaman K."/>
            <person name="Brown C.T."/>
            <person name="Hug L.A."/>
            <person name="Sharon I."/>
            <person name="Castelle C.J."/>
            <person name="Probst A.J."/>
            <person name="Thomas B.C."/>
            <person name="Singh A."/>
            <person name="Wilkins M.J."/>
            <person name="Karaoz U."/>
            <person name="Brodie E.L."/>
            <person name="Williams K.H."/>
            <person name="Hubbard S.S."/>
            <person name="Banfield J.F."/>
        </authorList>
    </citation>
    <scope>NUCLEOTIDE SEQUENCE [LARGE SCALE GENOMIC DNA]</scope>
</reference>